<reference evidence="2 3" key="1">
    <citation type="submission" date="2020-04" db="EMBL/GenBank/DDBJ databases">
        <authorList>
            <person name="Wallbank WR R."/>
            <person name="Pardo Diaz C."/>
            <person name="Kozak K."/>
            <person name="Martin S."/>
            <person name="Jiggins C."/>
            <person name="Moest M."/>
            <person name="Warren A I."/>
            <person name="Byers J.R.P. K."/>
            <person name="Montejo-Kovacevich G."/>
            <person name="Yen C E."/>
        </authorList>
    </citation>
    <scope>NUCLEOTIDE SEQUENCE [LARGE SCALE GENOMIC DNA]</scope>
</reference>
<feature type="compositionally biased region" description="Basic and acidic residues" evidence="1">
    <location>
        <begin position="48"/>
        <end position="61"/>
    </location>
</feature>
<keyword evidence="3" id="KW-1185">Reference proteome</keyword>
<protein>
    <submittedName>
        <fullName evidence="2">Uncharacterized protein</fullName>
    </submittedName>
</protein>
<name>A0A8S1AAT6_ARCPL</name>
<evidence type="ECO:0000313" key="3">
    <source>
        <dbReference type="Proteomes" id="UP000494106"/>
    </source>
</evidence>
<gene>
    <name evidence="2" type="ORF">APLA_LOCUS9045</name>
</gene>
<dbReference type="Proteomes" id="UP000494106">
    <property type="component" value="Unassembled WGS sequence"/>
</dbReference>
<dbReference type="EMBL" id="CADEBC010000514">
    <property type="protein sequence ID" value="CAB3242514.1"/>
    <property type="molecule type" value="Genomic_DNA"/>
</dbReference>
<evidence type="ECO:0000313" key="2">
    <source>
        <dbReference type="EMBL" id="CAB3242514.1"/>
    </source>
</evidence>
<organism evidence="2 3">
    <name type="scientific">Arctia plantaginis</name>
    <name type="common">Wood tiger moth</name>
    <name type="synonym">Phalaena plantaginis</name>
    <dbReference type="NCBI Taxonomy" id="874455"/>
    <lineage>
        <taxon>Eukaryota</taxon>
        <taxon>Metazoa</taxon>
        <taxon>Ecdysozoa</taxon>
        <taxon>Arthropoda</taxon>
        <taxon>Hexapoda</taxon>
        <taxon>Insecta</taxon>
        <taxon>Pterygota</taxon>
        <taxon>Neoptera</taxon>
        <taxon>Endopterygota</taxon>
        <taxon>Lepidoptera</taxon>
        <taxon>Glossata</taxon>
        <taxon>Ditrysia</taxon>
        <taxon>Noctuoidea</taxon>
        <taxon>Erebidae</taxon>
        <taxon>Arctiinae</taxon>
        <taxon>Arctia</taxon>
    </lineage>
</organism>
<comment type="caution">
    <text evidence="2">The sequence shown here is derived from an EMBL/GenBank/DDBJ whole genome shotgun (WGS) entry which is preliminary data.</text>
</comment>
<evidence type="ECO:0000256" key="1">
    <source>
        <dbReference type="SAM" id="MobiDB-lite"/>
    </source>
</evidence>
<dbReference type="OrthoDB" id="410104at2759"/>
<dbReference type="AlphaFoldDB" id="A0A8S1AAT6"/>
<feature type="region of interest" description="Disordered" evidence="1">
    <location>
        <begin position="25"/>
        <end position="75"/>
    </location>
</feature>
<accession>A0A8S1AAT6</accession>
<sequence>MGNLEVAYLTQAKGWHAPLRASTSVGTSSAHLHSKLTVGPLRPRPGRSSHDSGGVEKRLDFQGEAPTSPPDAPTVAGVVANVGAAPAPPITKPGASAEAAERNADHLAAQDIWPAWLPGEKELKDCIDEFIDISERIYSPTEQATSTKIDSFYLQLTDTIKTHTCSNLIVMGEVNARTGCRVDGEDIVLGPYSTGKRTRNGQKLIHLAYENNLKILNSYYINRASNRWTWMSPDGRYKNEIDYIL</sequence>
<dbReference type="Gene3D" id="3.60.10.10">
    <property type="entry name" value="Endonuclease/exonuclease/phosphatase"/>
    <property type="match status" value="1"/>
</dbReference>
<proteinExistence type="predicted"/>
<dbReference type="InterPro" id="IPR036691">
    <property type="entry name" value="Endo/exonu/phosph_ase_sf"/>
</dbReference>